<protein>
    <submittedName>
        <fullName evidence="7">Natural resistance-associated macrophage protein</fullName>
    </submittedName>
</protein>
<dbReference type="EMBL" id="AOHZ01000031">
    <property type="protein sequence ID" value="ELY58974.1"/>
    <property type="molecule type" value="Genomic_DNA"/>
</dbReference>
<dbReference type="GO" id="GO:0034755">
    <property type="term" value="P:iron ion transmembrane transport"/>
    <property type="evidence" value="ECO:0007669"/>
    <property type="project" value="TreeGrafter"/>
</dbReference>
<dbReference type="InterPro" id="IPR001046">
    <property type="entry name" value="NRAMP_fam"/>
</dbReference>
<feature type="transmembrane region" description="Helical" evidence="6">
    <location>
        <begin position="297"/>
        <end position="317"/>
    </location>
</feature>
<feature type="transmembrane region" description="Helical" evidence="6">
    <location>
        <begin position="91"/>
        <end position="109"/>
    </location>
</feature>
<dbReference type="GO" id="GO:0005886">
    <property type="term" value="C:plasma membrane"/>
    <property type="evidence" value="ECO:0007669"/>
    <property type="project" value="TreeGrafter"/>
</dbReference>
<dbReference type="PATRIC" id="fig|1227499.3.peg.1223"/>
<feature type="transmembrane region" description="Helical" evidence="6">
    <location>
        <begin position="142"/>
        <end position="160"/>
    </location>
</feature>
<dbReference type="PANTHER" id="PTHR11706:SF33">
    <property type="entry name" value="NATURAL RESISTANCE-ASSOCIATED MACROPHAGE PROTEIN 2"/>
    <property type="match status" value="1"/>
</dbReference>
<dbReference type="GO" id="GO:0005384">
    <property type="term" value="F:manganese ion transmembrane transporter activity"/>
    <property type="evidence" value="ECO:0007669"/>
    <property type="project" value="TreeGrafter"/>
</dbReference>
<feature type="transmembrane region" description="Helical" evidence="6">
    <location>
        <begin position="429"/>
        <end position="451"/>
    </location>
</feature>
<feature type="transmembrane region" description="Helical" evidence="6">
    <location>
        <begin position="116"/>
        <end position="136"/>
    </location>
</feature>
<comment type="subcellular location">
    <subcellularLocation>
        <location evidence="1">Membrane</location>
        <topology evidence="1">Multi-pass membrane protein</topology>
    </subcellularLocation>
</comment>
<feature type="transmembrane region" description="Helical" evidence="6">
    <location>
        <begin position="167"/>
        <end position="185"/>
    </location>
</feature>
<dbReference type="GO" id="GO:0015086">
    <property type="term" value="F:cadmium ion transmembrane transporter activity"/>
    <property type="evidence" value="ECO:0007669"/>
    <property type="project" value="TreeGrafter"/>
</dbReference>
<keyword evidence="5 6" id="KW-0472">Membrane</keyword>
<dbReference type="eggNOG" id="arCOG04532">
    <property type="taxonomic scope" value="Archaea"/>
</dbReference>
<proteinExistence type="predicted"/>
<feature type="transmembrane region" description="Helical" evidence="6">
    <location>
        <begin position="361"/>
        <end position="384"/>
    </location>
</feature>
<reference evidence="7 8" key="1">
    <citation type="journal article" date="2014" name="PLoS Genet.">
        <title>Phylogenetically driven sequencing of extremely halophilic archaea reveals strategies for static and dynamic osmo-response.</title>
        <authorList>
            <person name="Becker E.A."/>
            <person name="Seitzer P.M."/>
            <person name="Tritt A."/>
            <person name="Larsen D."/>
            <person name="Krusor M."/>
            <person name="Yao A.I."/>
            <person name="Wu D."/>
            <person name="Madern D."/>
            <person name="Eisen J.A."/>
            <person name="Darling A.E."/>
            <person name="Facciotti M.T."/>
        </authorList>
    </citation>
    <scope>NUCLEOTIDE SEQUENCE [LARGE SCALE GENOMIC DNA]</scope>
    <source>
        <strain evidence="7 8">JCM 12255</strain>
    </source>
</reference>
<evidence type="ECO:0000256" key="5">
    <source>
        <dbReference type="ARBA" id="ARBA00023136"/>
    </source>
</evidence>
<dbReference type="Proteomes" id="UP000011602">
    <property type="component" value="Unassembled WGS sequence"/>
</dbReference>
<feature type="transmembrane region" description="Helical" evidence="6">
    <location>
        <begin position="396"/>
        <end position="417"/>
    </location>
</feature>
<evidence type="ECO:0000256" key="1">
    <source>
        <dbReference type="ARBA" id="ARBA00004141"/>
    </source>
</evidence>
<evidence type="ECO:0000256" key="3">
    <source>
        <dbReference type="ARBA" id="ARBA00022692"/>
    </source>
</evidence>
<dbReference type="STRING" id="1227499.C493_05995"/>
<gene>
    <name evidence="7" type="ORF">C493_05995</name>
</gene>
<feature type="transmembrane region" description="Helical" evidence="6">
    <location>
        <begin position="243"/>
        <end position="268"/>
    </location>
</feature>
<dbReference type="RefSeq" id="WP_007258502.1">
    <property type="nucleotide sequence ID" value="NZ_AOHZ01000031.1"/>
</dbReference>
<keyword evidence="8" id="KW-1185">Reference proteome</keyword>
<accession>L9XB60</accession>
<evidence type="ECO:0000256" key="2">
    <source>
        <dbReference type="ARBA" id="ARBA00022448"/>
    </source>
</evidence>
<keyword evidence="4 6" id="KW-1133">Transmembrane helix</keyword>
<dbReference type="PANTHER" id="PTHR11706">
    <property type="entry name" value="SOLUTE CARRIER PROTEIN FAMILY 11 MEMBER"/>
    <property type="match status" value="1"/>
</dbReference>
<evidence type="ECO:0000313" key="7">
    <source>
        <dbReference type="EMBL" id="ELY58974.1"/>
    </source>
</evidence>
<dbReference type="Pfam" id="PF01566">
    <property type="entry name" value="Nramp"/>
    <property type="match status" value="1"/>
</dbReference>
<comment type="caution">
    <text evidence="7">The sequence shown here is derived from an EMBL/GenBank/DDBJ whole genome shotgun (WGS) entry which is preliminary data.</text>
</comment>
<evidence type="ECO:0000313" key="8">
    <source>
        <dbReference type="Proteomes" id="UP000011602"/>
    </source>
</evidence>
<keyword evidence="2" id="KW-0813">Transport</keyword>
<evidence type="ECO:0000256" key="4">
    <source>
        <dbReference type="ARBA" id="ARBA00022989"/>
    </source>
</evidence>
<keyword evidence="3 6" id="KW-0812">Transmembrane</keyword>
<dbReference type="OrthoDB" id="327373at2157"/>
<feature type="transmembrane region" description="Helical" evidence="6">
    <location>
        <begin position="52"/>
        <end position="71"/>
    </location>
</feature>
<organism evidence="7 8">
    <name type="scientific">Natronolimnohabitans innermongolicus JCM 12255</name>
    <dbReference type="NCBI Taxonomy" id="1227499"/>
    <lineage>
        <taxon>Archaea</taxon>
        <taxon>Methanobacteriati</taxon>
        <taxon>Methanobacteriota</taxon>
        <taxon>Stenosarchaea group</taxon>
        <taxon>Halobacteria</taxon>
        <taxon>Halobacteriales</taxon>
        <taxon>Natrialbaceae</taxon>
        <taxon>Natronolimnohabitans</taxon>
    </lineage>
</organism>
<feature type="transmembrane region" description="Helical" evidence="6">
    <location>
        <begin position="27"/>
        <end position="45"/>
    </location>
</feature>
<evidence type="ECO:0000256" key="6">
    <source>
        <dbReference type="SAM" id="Phobius"/>
    </source>
</evidence>
<feature type="transmembrane region" description="Helical" evidence="6">
    <location>
        <begin position="337"/>
        <end position="355"/>
    </location>
</feature>
<sequence length="465" mass="47853">MATESQQSGSWGAGRIGSYVDRLGPTWLAGAIAAGPATMASLLVAGASFEYALLWVVVLAALLGTVGQYLAMRLGLLTEAGIVSVVEEHLGSFWAWVLVIDAVLAAGLAQIVIMKTLADVSATITATAGVGVAALADPRLWGVTWAVILALGLAGGGYRLAEVGAKVLVSLVVLTFVASLLVVPIDPADAATGLSPEIPAGVDGALVAAGVLGGAVHITLLTMQSYTMRARGWTERDRDIATFDVVSSMLVAFGVFSLAVFLVAASVLPEAGVDPATLDEIQAAEALGPIAGEHATWIFLAGLLGAAVSTLGGNTIVPPYLLADKLGWDRSVEDDRYRAAIVGFALISAVGAFLEGAFFELLVLMLAFGLVGTPFALAVILYLLNDPDVVPETNSLWANLGGVALFAVAAVLAAEFVQDELTTVTEPTSAFVVAFAVAMTLAIVGLAGRYARERIGSERMSERDG</sequence>
<dbReference type="AlphaFoldDB" id="L9XB60"/>
<feature type="transmembrane region" description="Helical" evidence="6">
    <location>
        <begin position="205"/>
        <end position="223"/>
    </location>
</feature>
<name>L9XB60_9EURY</name>